<dbReference type="EMBL" id="BOSE01000009">
    <property type="protein sequence ID" value="GIP18573.1"/>
    <property type="molecule type" value="Genomic_DNA"/>
</dbReference>
<evidence type="ECO:0000313" key="8">
    <source>
        <dbReference type="EMBL" id="GIP18573.1"/>
    </source>
</evidence>
<evidence type="ECO:0000313" key="9">
    <source>
        <dbReference type="Proteomes" id="UP000683139"/>
    </source>
</evidence>
<gene>
    <name evidence="8" type="primary">yfiN</name>
    <name evidence="8" type="ORF">J40TS1_42150</name>
</gene>
<dbReference type="Pfam" id="PF12698">
    <property type="entry name" value="ABC2_membrane_3"/>
    <property type="match status" value="1"/>
</dbReference>
<dbReference type="InterPro" id="IPR013525">
    <property type="entry name" value="ABC2_TM"/>
</dbReference>
<keyword evidence="9" id="KW-1185">Reference proteome</keyword>
<comment type="caution">
    <text evidence="8">The sequence shown here is derived from an EMBL/GenBank/DDBJ whole genome shotgun (WGS) entry which is preliminary data.</text>
</comment>
<name>A0A919YXH2_9BACL</name>
<dbReference type="AlphaFoldDB" id="A0A919YXH2"/>
<evidence type="ECO:0000256" key="5">
    <source>
        <dbReference type="ARBA" id="ARBA00023136"/>
    </source>
</evidence>
<protein>
    <submittedName>
        <fullName evidence="8">Transport permease YfiN</fullName>
    </submittedName>
</protein>
<evidence type="ECO:0000259" key="7">
    <source>
        <dbReference type="Pfam" id="PF12698"/>
    </source>
</evidence>
<keyword evidence="4 6" id="KW-1133">Transmembrane helix</keyword>
<feature type="domain" description="ABC-2 type transporter transmembrane" evidence="7">
    <location>
        <begin position="22"/>
        <end position="373"/>
    </location>
</feature>
<feature type="transmembrane region" description="Helical" evidence="6">
    <location>
        <begin position="355"/>
        <end position="373"/>
    </location>
</feature>
<sequence length="380" mass="43111">MYSVLHIILFRLRQMLKEPSNIILLFVMPIVFSLIFGSFALDGGGEPPKAVIVAENCELCGELSGLIAKNPSFTWEYQSEEEARTLVAERKVVAAIVVEPQPYERIQAGEAPYRVIMNEPTEDYIVLSQFVRGIINMVLMQHEVVRDTGEAGLVQVPHSINATPLIELQQQSYQAYLLKGEDQARKASQSTRAIGFTIMFLMFTLSGTAAVIYNERKDFTWQRLRTTAATFSQIIWGYIGSFWVLGWLQFAVMLLFIYIVYGSTWGLYLVPFVSLMIFMVVAFSMMLVTLIKSKKQAEALSSIIVVSTCMLGGVYWPLDIVPDMMQKIALVIPQYWMMQGMSDVALNITDWSIMWKPWLILSIYSILCLTVAIRKLSKEQ</sequence>
<feature type="transmembrane region" description="Helical" evidence="6">
    <location>
        <begin position="193"/>
        <end position="213"/>
    </location>
</feature>
<evidence type="ECO:0000256" key="6">
    <source>
        <dbReference type="SAM" id="Phobius"/>
    </source>
</evidence>
<organism evidence="8 9">
    <name type="scientific">Paenibacillus montaniterrae</name>
    <dbReference type="NCBI Taxonomy" id="429341"/>
    <lineage>
        <taxon>Bacteria</taxon>
        <taxon>Bacillati</taxon>
        <taxon>Bacillota</taxon>
        <taxon>Bacilli</taxon>
        <taxon>Bacillales</taxon>
        <taxon>Paenibacillaceae</taxon>
        <taxon>Paenibacillus</taxon>
    </lineage>
</organism>
<keyword evidence="2" id="KW-1003">Cell membrane</keyword>
<dbReference type="GO" id="GO:0140359">
    <property type="term" value="F:ABC-type transporter activity"/>
    <property type="evidence" value="ECO:0007669"/>
    <property type="project" value="InterPro"/>
</dbReference>
<dbReference type="GO" id="GO:0005886">
    <property type="term" value="C:plasma membrane"/>
    <property type="evidence" value="ECO:0007669"/>
    <property type="project" value="UniProtKB-SubCell"/>
</dbReference>
<keyword evidence="5 6" id="KW-0472">Membrane</keyword>
<feature type="transmembrane region" description="Helical" evidence="6">
    <location>
        <begin position="234"/>
        <end position="261"/>
    </location>
</feature>
<reference evidence="8" key="1">
    <citation type="submission" date="2021-03" db="EMBL/GenBank/DDBJ databases">
        <title>Antimicrobial resistance genes in bacteria isolated from Japanese honey, and their potential for conferring macrolide and lincosamide resistance in the American foulbrood pathogen Paenibacillus larvae.</title>
        <authorList>
            <person name="Okamoto M."/>
            <person name="Kumagai M."/>
            <person name="Kanamori H."/>
            <person name="Takamatsu D."/>
        </authorList>
    </citation>
    <scope>NUCLEOTIDE SEQUENCE</scope>
    <source>
        <strain evidence="8">J40TS1</strain>
    </source>
</reference>
<keyword evidence="3 6" id="KW-0812">Transmembrane</keyword>
<dbReference type="InterPro" id="IPR051449">
    <property type="entry name" value="ABC-2_transporter_component"/>
</dbReference>
<evidence type="ECO:0000256" key="3">
    <source>
        <dbReference type="ARBA" id="ARBA00022692"/>
    </source>
</evidence>
<proteinExistence type="predicted"/>
<comment type="subcellular location">
    <subcellularLocation>
        <location evidence="1">Cell membrane</location>
        <topology evidence="1">Multi-pass membrane protein</topology>
    </subcellularLocation>
</comment>
<feature type="transmembrane region" description="Helical" evidence="6">
    <location>
        <begin position="300"/>
        <end position="318"/>
    </location>
</feature>
<evidence type="ECO:0000256" key="1">
    <source>
        <dbReference type="ARBA" id="ARBA00004651"/>
    </source>
</evidence>
<accession>A0A919YXH2</accession>
<dbReference type="PANTHER" id="PTHR30294:SF45">
    <property type="entry name" value="LINEARMYCIN RESISTANCE PERMEASE PROTEIN LNRN"/>
    <property type="match status" value="1"/>
</dbReference>
<evidence type="ECO:0000256" key="2">
    <source>
        <dbReference type="ARBA" id="ARBA00022475"/>
    </source>
</evidence>
<dbReference type="PANTHER" id="PTHR30294">
    <property type="entry name" value="MEMBRANE COMPONENT OF ABC TRANSPORTER YHHJ-RELATED"/>
    <property type="match status" value="1"/>
</dbReference>
<feature type="transmembrane region" description="Helical" evidence="6">
    <location>
        <begin position="21"/>
        <end position="41"/>
    </location>
</feature>
<dbReference type="Proteomes" id="UP000683139">
    <property type="component" value="Unassembled WGS sequence"/>
</dbReference>
<evidence type="ECO:0000256" key="4">
    <source>
        <dbReference type="ARBA" id="ARBA00022989"/>
    </source>
</evidence>
<feature type="transmembrane region" description="Helical" evidence="6">
    <location>
        <begin position="267"/>
        <end position="288"/>
    </location>
</feature>
<dbReference type="RefSeq" id="WP_213519174.1">
    <property type="nucleotide sequence ID" value="NZ_BOSE01000009.1"/>
</dbReference>